<keyword evidence="3" id="KW-1185">Reference proteome</keyword>
<evidence type="ECO:0000313" key="3">
    <source>
        <dbReference type="Proteomes" id="UP000233100"/>
    </source>
</evidence>
<feature type="region of interest" description="Disordered" evidence="1">
    <location>
        <begin position="1"/>
        <end position="57"/>
    </location>
</feature>
<dbReference type="Proteomes" id="UP000233100">
    <property type="component" value="Chromosome 6"/>
</dbReference>
<reference evidence="2 3" key="1">
    <citation type="submission" date="2013-03" db="EMBL/GenBank/DDBJ databases">
        <authorList>
            <person name="Warren W."/>
            <person name="Wilson R.K."/>
        </authorList>
    </citation>
    <scope>NUCLEOTIDE SEQUENCE</scope>
</reference>
<reference evidence="2" key="2">
    <citation type="submission" date="2025-08" db="UniProtKB">
        <authorList>
            <consortium name="Ensembl"/>
        </authorList>
    </citation>
    <scope>IDENTIFICATION</scope>
</reference>
<sequence>VAAEPQTMITLPRSSQDGGRPLPSVSKELTVSDPPASASQSGANSQPTGRGKKPKNFLLRKIGETPVFKKTSQWLLELYRGVQPLLNFLKKFL</sequence>
<feature type="compositionally biased region" description="Polar residues" evidence="1">
    <location>
        <begin position="37"/>
        <end position="48"/>
    </location>
</feature>
<evidence type="ECO:0000313" key="2">
    <source>
        <dbReference type="Ensembl" id="ENSMFAP00000054865.1"/>
    </source>
</evidence>
<feature type="compositionally biased region" description="Polar residues" evidence="1">
    <location>
        <begin position="7"/>
        <end position="17"/>
    </location>
</feature>
<dbReference type="AlphaFoldDB" id="A0A7N9CPU3"/>
<evidence type="ECO:0000256" key="1">
    <source>
        <dbReference type="SAM" id="MobiDB-lite"/>
    </source>
</evidence>
<accession>A0A7N9CPU3</accession>
<organism evidence="2 3">
    <name type="scientific">Macaca fascicularis</name>
    <name type="common">Crab-eating macaque</name>
    <name type="synonym">Cynomolgus monkey</name>
    <dbReference type="NCBI Taxonomy" id="9541"/>
    <lineage>
        <taxon>Eukaryota</taxon>
        <taxon>Metazoa</taxon>
        <taxon>Chordata</taxon>
        <taxon>Craniata</taxon>
        <taxon>Vertebrata</taxon>
        <taxon>Euteleostomi</taxon>
        <taxon>Mammalia</taxon>
        <taxon>Eutheria</taxon>
        <taxon>Euarchontoglires</taxon>
        <taxon>Primates</taxon>
        <taxon>Haplorrhini</taxon>
        <taxon>Catarrhini</taxon>
        <taxon>Cercopithecidae</taxon>
        <taxon>Cercopithecinae</taxon>
        <taxon>Macaca</taxon>
    </lineage>
</organism>
<name>A0A7N9CPU3_MACFA</name>
<proteinExistence type="predicted"/>
<dbReference type="Ensembl" id="ENSMFAT00000099290.1">
    <property type="protein sequence ID" value="ENSMFAP00000054865.1"/>
    <property type="gene ID" value="ENSMFAG00000054906.1"/>
</dbReference>
<protein>
    <submittedName>
        <fullName evidence="2">Uncharacterized protein</fullName>
    </submittedName>
</protein>
<reference evidence="2" key="3">
    <citation type="submission" date="2025-09" db="UniProtKB">
        <authorList>
            <consortium name="Ensembl"/>
        </authorList>
    </citation>
    <scope>IDENTIFICATION</scope>
</reference>